<gene>
    <name evidence="1" type="ORF">AMELA_G00052470</name>
</gene>
<organism evidence="1 2">
    <name type="scientific">Ameiurus melas</name>
    <name type="common">Black bullhead</name>
    <name type="synonym">Silurus melas</name>
    <dbReference type="NCBI Taxonomy" id="219545"/>
    <lineage>
        <taxon>Eukaryota</taxon>
        <taxon>Metazoa</taxon>
        <taxon>Chordata</taxon>
        <taxon>Craniata</taxon>
        <taxon>Vertebrata</taxon>
        <taxon>Euteleostomi</taxon>
        <taxon>Actinopterygii</taxon>
        <taxon>Neopterygii</taxon>
        <taxon>Teleostei</taxon>
        <taxon>Ostariophysi</taxon>
        <taxon>Siluriformes</taxon>
        <taxon>Ictaluridae</taxon>
        <taxon>Ameiurus</taxon>
    </lineage>
</organism>
<evidence type="ECO:0000313" key="2">
    <source>
        <dbReference type="Proteomes" id="UP000593565"/>
    </source>
</evidence>
<protein>
    <submittedName>
        <fullName evidence="1">Uncharacterized protein</fullName>
    </submittedName>
</protein>
<dbReference type="Proteomes" id="UP000593565">
    <property type="component" value="Unassembled WGS sequence"/>
</dbReference>
<name>A0A7J6B607_AMEME</name>
<dbReference type="AlphaFoldDB" id="A0A7J6B607"/>
<keyword evidence="2" id="KW-1185">Reference proteome</keyword>
<comment type="caution">
    <text evidence="1">The sequence shown here is derived from an EMBL/GenBank/DDBJ whole genome shotgun (WGS) entry which is preliminary data.</text>
</comment>
<evidence type="ECO:0000313" key="1">
    <source>
        <dbReference type="EMBL" id="KAF4090482.1"/>
    </source>
</evidence>
<proteinExistence type="predicted"/>
<dbReference type="EMBL" id="JAAGNN010000004">
    <property type="protein sequence ID" value="KAF4090482.1"/>
    <property type="molecule type" value="Genomic_DNA"/>
</dbReference>
<reference evidence="1 2" key="1">
    <citation type="submission" date="2020-02" db="EMBL/GenBank/DDBJ databases">
        <title>A chromosome-scale genome assembly of the black bullhead catfish (Ameiurus melas).</title>
        <authorList>
            <person name="Wen M."/>
            <person name="Zham M."/>
            <person name="Cabau C."/>
            <person name="Klopp C."/>
            <person name="Donnadieu C."/>
            <person name="Roques C."/>
            <person name="Bouchez O."/>
            <person name="Lampietro C."/>
            <person name="Jouanno E."/>
            <person name="Herpin A."/>
            <person name="Louis A."/>
            <person name="Berthelot C."/>
            <person name="Parey E."/>
            <person name="Roest-Crollius H."/>
            <person name="Braasch I."/>
            <person name="Postlethwait J."/>
            <person name="Robinson-Rechavi M."/>
            <person name="Echchiki A."/>
            <person name="Begum T."/>
            <person name="Montfort J."/>
            <person name="Schartl M."/>
            <person name="Bobe J."/>
            <person name="Guiguen Y."/>
        </authorList>
    </citation>
    <scope>NUCLEOTIDE SEQUENCE [LARGE SCALE GENOMIC DNA]</scope>
    <source>
        <strain evidence="1">M_S1</strain>
        <tissue evidence="1">Blood</tissue>
    </source>
</reference>
<sequence length="88" mass="9848">MSPQNPRCAAPFGTKGMTSSRGLYHTALFGGGMKSAHMLTVPFFISDVLLFCKEKATDCLVLLWIIADKSQLRNLLRKNRRKRGVYVS</sequence>
<accession>A0A7J6B607</accession>